<organism evidence="3 4">
    <name type="scientific">Plantactinospora sonchi</name>
    <dbReference type="NCBI Taxonomy" id="1544735"/>
    <lineage>
        <taxon>Bacteria</taxon>
        <taxon>Bacillati</taxon>
        <taxon>Actinomycetota</taxon>
        <taxon>Actinomycetes</taxon>
        <taxon>Micromonosporales</taxon>
        <taxon>Micromonosporaceae</taxon>
        <taxon>Plantactinospora</taxon>
    </lineage>
</organism>
<comment type="caution">
    <text evidence="3">The sequence shown here is derived from an EMBL/GenBank/DDBJ whole genome shotgun (WGS) entry which is preliminary data.</text>
</comment>
<name>A0ABU7RUQ4_9ACTN</name>
<dbReference type="RefSeq" id="WP_331215371.1">
    <property type="nucleotide sequence ID" value="NZ_JAZGQK010000013.1"/>
</dbReference>
<reference evidence="3 4" key="1">
    <citation type="submission" date="2024-01" db="EMBL/GenBank/DDBJ databases">
        <title>Genome insights into Plantactinospora sonchi sp. nov.</title>
        <authorList>
            <person name="Wang L."/>
        </authorList>
    </citation>
    <scope>NUCLEOTIDE SEQUENCE [LARGE SCALE GENOMIC DNA]</scope>
    <source>
        <strain evidence="3 4">NEAU-QY2</strain>
    </source>
</reference>
<evidence type="ECO:0000313" key="4">
    <source>
        <dbReference type="Proteomes" id="UP001332243"/>
    </source>
</evidence>
<evidence type="ECO:0000313" key="3">
    <source>
        <dbReference type="EMBL" id="MEE6260247.1"/>
    </source>
</evidence>
<gene>
    <name evidence="3" type="ORF">V1633_17300</name>
</gene>
<dbReference type="PANTHER" id="PTHR36124:SF1">
    <property type="entry name" value="ER-BOUND OXYGENASE MPAB_MPAB'_RUBBER OXYGENASE CATALYTIC DOMAIN-CONTAINING PROTEIN"/>
    <property type="match status" value="1"/>
</dbReference>
<keyword evidence="3" id="KW-0560">Oxidoreductase</keyword>
<proteinExistence type="predicted"/>
<evidence type="ECO:0000259" key="2">
    <source>
        <dbReference type="Pfam" id="PF09995"/>
    </source>
</evidence>
<dbReference type="EC" id="1.-.-.-" evidence="3"/>
<keyword evidence="4" id="KW-1185">Reference proteome</keyword>
<dbReference type="Pfam" id="PF09995">
    <property type="entry name" value="MPAB_Lcp_cat"/>
    <property type="match status" value="1"/>
</dbReference>
<dbReference type="Proteomes" id="UP001332243">
    <property type="component" value="Unassembled WGS sequence"/>
</dbReference>
<protein>
    <submittedName>
        <fullName evidence="3">Oxygenase MpaB family protein</fullName>
        <ecNumber evidence="3">1.-.-.-</ecNumber>
    </submittedName>
</protein>
<dbReference type="InterPro" id="IPR018713">
    <property type="entry name" value="MPAB/Lcp_cat_dom"/>
</dbReference>
<dbReference type="PANTHER" id="PTHR36124">
    <property type="match status" value="1"/>
</dbReference>
<dbReference type="EMBL" id="JAZGQK010000013">
    <property type="protein sequence ID" value="MEE6260247.1"/>
    <property type="molecule type" value="Genomic_DNA"/>
</dbReference>
<feature type="domain" description="ER-bound oxygenase mpaB/mpaB'/Rubber oxygenase catalytic" evidence="2">
    <location>
        <begin position="54"/>
        <end position="253"/>
    </location>
</feature>
<dbReference type="InterPro" id="IPR046366">
    <property type="entry name" value="MPAB"/>
</dbReference>
<evidence type="ECO:0000256" key="1">
    <source>
        <dbReference type="SAM" id="MobiDB-lite"/>
    </source>
</evidence>
<dbReference type="GO" id="GO:0016491">
    <property type="term" value="F:oxidoreductase activity"/>
    <property type="evidence" value="ECO:0007669"/>
    <property type="project" value="UniProtKB-KW"/>
</dbReference>
<accession>A0ABU7RUQ4</accession>
<feature type="region of interest" description="Disordered" evidence="1">
    <location>
        <begin position="268"/>
        <end position="300"/>
    </location>
</feature>
<sequence>MRAVGAAGRRRAPDHLRDLDPVVDHHRIYRHMVLREFWPEMRIGLNLAFYRTYAVPSIARLLLATGELTRRPLKRGYDTGAIMYELISSGVDDPRGRQVLALLDRMHRVHEISDAEYRYVLGTLVFVPSRWIDRFGRRRLHPVEREATFQFYRRVGTALRIRDIPATLAAFEAEFTEFERVNFAFDPAARTLIEATRELMTRRLPGPLRDRAWACRAVAVTTDAVLDPPVRAALGLPEPSRALEVAVHGLLRVRGRARRFTRVRDTDHWTSGQPNAAYPDGYTLDQLGPDRLPDPPLSSR</sequence>